<sequence length="82" mass="9459">MLHLKLTVPKPINESVIETLTAHLKAIDEDFQLTSVDQRFAEAFYDCPDSSEAEFDAVRADIQQLLKDPDPLIRGYSIDHWW</sequence>
<dbReference type="GeneID" id="34453191"/>
<evidence type="ECO:0000313" key="2">
    <source>
        <dbReference type="Proteomes" id="UP000179179"/>
    </source>
</evidence>
<dbReference type="OrthoDB" id="4469703at2759"/>
<name>A0A1F7ZR39_9EURO</name>
<dbReference type="Proteomes" id="UP000179179">
    <property type="component" value="Unassembled WGS sequence"/>
</dbReference>
<gene>
    <name evidence="1" type="ORF">ABOM_009801</name>
</gene>
<proteinExistence type="predicted"/>
<dbReference type="RefSeq" id="XP_022385638.1">
    <property type="nucleotide sequence ID" value="XM_022536929.1"/>
</dbReference>
<dbReference type="AlphaFoldDB" id="A0A1F7ZR39"/>
<evidence type="ECO:0000313" key="1">
    <source>
        <dbReference type="EMBL" id="OGM41921.1"/>
    </source>
</evidence>
<organism evidence="1 2">
    <name type="scientific">Aspergillus bombycis</name>
    <dbReference type="NCBI Taxonomy" id="109264"/>
    <lineage>
        <taxon>Eukaryota</taxon>
        <taxon>Fungi</taxon>
        <taxon>Dikarya</taxon>
        <taxon>Ascomycota</taxon>
        <taxon>Pezizomycotina</taxon>
        <taxon>Eurotiomycetes</taxon>
        <taxon>Eurotiomycetidae</taxon>
        <taxon>Eurotiales</taxon>
        <taxon>Aspergillaceae</taxon>
        <taxon>Aspergillus</taxon>
    </lineage>
</organism>
<comment type="caution">
    <text evidence="1">The sequence shown here is derived from an EMBL/GenBank/DDBJ whole genome shotgun (WGS) entry which is preliminary data.</text>
</comment>
<protein>
    <submittedName>
        <fullName evidence="1">Uncharacterized protein</fullName>
    </submittedName>
</protein>
<accession>A0A1F7ZR39</accession>
<reference evidence="1 2" key="1">
    <citation type="journal article" date="2016" name="Genome Biol. Evol.">
        <title>Draft genome sequence of an aflatoxigenic Aspergillus species, A. bombycis.</title>
        <authorList>
            <person name="Moore G.G."/>
            <person name="Mack B.M."/>
            <person name="Beltz S.B."/>
            <person name="Gilbert M.K."/>
        </authorList>
    </citation>
    <scope>NUCLEOTIDE SEQUENCE [LARGE SCALE GENOMIC DNA]</scope>
    <source>
        <strain evidence="2">NRRL 26010</strain>
    </source>
</reference>
<dbReference type="EMBL" id="LYCR01000100">
    <property type="protein sequence ID" value="OGM41921.1"/>
    <property type="molecule type" value="Genomic_DNA"/>
</dbReference>
<keyword evidence="2" id="KW-1185">Reference proteome</keyword>